<sequence>MSESENLPQQLINGELKPLIGMDANSSIPVIKSMAEYLKAVMYEGVRLPAPRPLSNISQAQVTILEGTATWCAQCKAIAPEVAKMVEEYPNVKFYLYDVEECEDVAQELGVSSMPSFSIFKDGDIQDGVTGAKPKEIRKAIEACL</sequence>
<accession>A0ACC2IHQ5</accession>
<keyword evidence="2" id="KW-1185">Reference proteome</keyword>
<dbReference type="Proteomes" id="UP001153331">
    <property type="component" value="Unassembled WGS sequence"/>
</dbReference>
<name>A0ACC2IHQ5_9PLEO</name>
<organism evidence="1 2">
    <name type="scientific">Boeremia exigua</name>
    <dbReference type="NCBI Taxonomy" id="749465"/>
    <lineage>
        <taxon>Eukaryota</taxon>
        <taxon>Fungi</taxon>
        <taxon>Dikarya</taxon>
        <taxon>Ascomycota</taxon>
        <taxon>Pezizomycotina</taxon>
        <taxon>Dothideomycetes</taxon>
        <taxon>Pleosporomycetidae</taxon>
        <taxon>Pleosporales</taxon>
        <taxon>Pleosporineae</taxon>
        <taxon>Didymellaceae</taxon>
        <taxon>Boeremia</taxon>
    </lineage>
</organism>
<evidence type="ECO:0000313" key="1">
    <source>
        <dbReference type="EMBL" id="KAJ8114639.1"/>
    </source>
</evidence>
<reference evidence="1" key="1">
    <citation type="submission" date="2022-11" db="EMBL/GenBank/DDBJ databases">
        <title>Genome Sequence of Boeremia exigua.</title>
        <authorList>
            <person name="Buettner E."/>
        </authorList>
    </citation>
    <scope>NUCLEOTIDE SEQUENCE</scope>
    <source>
        <strain evidence="1">CU02</strain>
    </source>
</reference>
<dbReference type="EMBL" id="JAPHNI010000182">
    <property type="protein sequence ID" value="KAJ8114639.1"/>
    <property type="molecule type" value="Genomic_DNA"/>
</dbReference>
<protein>
    <submittedName>
        <fullName evidence="1">Uncharacterized protein</fullName>
    </submittedName>
</protein>
<proteinExistence type="predicted"/>
<comment type="caution">
    <text evidence="1">The sequence shown here is derived from an EMBL/GenBank/DDBJ whole genome shotgun (WGS) entry which is preliminary data.</text>
</comment>
<gene>
    <name evidence="1" type="ORF">OPT61_g3530</name>
</gene>
<evidence type="ECO:0000313" key="2">
    <source>
        <dbReference type="Proteomes" id="UP001153331"/>
    </source>
</evidence>